<protein>
    <submittedName>
        <fullName evidence="2">DUF3267 domain-containing protein</fullName>
    </submittedName>
</protein>
<dbReference type="KEGG" id="aswu:HUW51_10545"/>
<organism evidence="2 3">
    <name type="scientific">Adhaeribacter swui</name>
    <dbReference type="NCBI Taxonomy" id="2086471"/>
    <lineage>
        <taxon>Bacteria</taxon>
        <taxon>Pseudomonadati</taxon>
        <taxon>Bacteroidota</taxon>
        <taxon>Cytophagia</taxon>
        <taxon>Cytophagales</taxon>
        <taxon>Hymenobacteraceae</taxon>
        <taxon>Adhaeribacter</taxon>
    </lineage>
</organism>
<evidence type="ECO:0000313" key="2">
    <source>
        <dbReference type="EMBL" id="QNF33143.1"/>
    </source>
</evidence>
<keyword evidence="1" id="KW-0472">Membrane</keyword>
<dbReference type="RefSeq" id="WP_185273995.1">
    <property type="nucleotide sequence ID" value="NZ_CP055156.1"/>
</dbReference>
<proteinExistence type="predicted"/>
<dbReference type="Proteomes" id="UP000515237">
    <property type="component" value="Chromosome"/>
</dbReference>
<keyword evidence="1" id="KW-1133">Transmembrane helix</keyword>
<feature type="transmembrane region" description="Helical" evidence="1">
    <location>
        <begin position="60"/>
        <end position="88"/>
    </location>
</feature>
<evidence type="ECO:0000313" key="3">
    <source>
        <dbReference type="Proteomes" id="UP000515237"/>
    </source>
</evidence>
<keyword evidence="1" id="KW-0812">Transmembrane</keyword>
<reference evidence="2 3" key="1">
    <citation type="journal article" date="2018" name="Int. J. Syst. Evol. Microbiol.">
        <title>Adhaeribacter swui sp. nov., isolated from wet mud.</title>
        <authorList>
            <person name="Kim D.U."/>
            <person name="Kim K.W."/>
            <person name="Kang M.S."/>
            <person name="Kim J.Y."/>
            <person name="Jang J.H."/>
            <person name="Kim M.K."/>
        </authorList>
    </citation>
    <scope>NUCLEOTIDE SEQUENCE [LARGE SCALE GENOMIC DNA]</scope>
    <source>
        <strain evidence="2 3">KCTC 52873</strain>
    </source>
</reference>
<feature type="transmembrane region" description="Helical" evidence="1">
    <location>
        <begin position="120"/>
        <end position="141"/>
    </location>
</feature>
<dbReference type="Pfam" id="PF11667">
    <property type="entry name" value="DUF3267"/>
    <property type="match status" value="1"/>
</dbReference>
<sequence length="193" mass="21565">MTNTQAYQQQELTVNAGKAQLQAVLYFIPFIALFGLPYYLLWGSQLTKENYKNVIPGTGLVGFAFLIGIIFIGILVHELIHGLTWASFAKQGYKSMRYGVLWKSFTPYCHCKEPLRVKHYIIGALMPAILLGILPSVLALITGNLGLLLFGLFFTLAAGGDFLIVSLLRKEPFHHLVQDHPSKIGCYIYKSVQ</sequence>
<accession>A0A7G7G7K9</accession>
<dbReference type="InterPro" id="IPR021683">
    <property type="entry name" value="DUF3267"/>
</dbReference>
<keyword evidence="3" id="KW-1185">Reference proteome</keyword>
<feature type="transmembrane region" description="Helical" evidence="1">
    <location>
        <begin position="21"/>
        <end position="40"/>
    </location>
</feature>
<name>A0A7G7G7K9_9BACT</name>
<dbReference type="EMBL" id="CP055156">
    <property type="protein sequence ID" value="QNF33143.1"/>
    <property type="molecule type" value="Genomic_DNA"/>
</dbReference>
<dbReference type="AlphaFoldDB" id="A0A7G7G7K9"/>
<evidence type="ECO:0000256" key="1">
    <source>
        <dbReference type="SAM" id="Phobius"/>
    </source>
</evidence>
<gene>
    <name evidence="2" type="ORF">HUW51_10545</name>
</gene>
<feature type="transmembrane region" description="Helical" evidence="1">
    <location>
        <begin position="147"/>
        <end position="168"/>
    </location>
</feature>